<dbReference type="KEGG" id="schf:IPT68_02365"/>
<sequence>MTRTTPSRPLDVTVAFPELASLARTAVRLHPLPGAPTVHDSSVGGPLLWPADEPWPEHEPTYRYSGRLTTLEDVRTLRAVLTRAWSRPRGPRQNLLNEREQELVDRIHAGHSAELLPPGPQPLIPLAQFYARDVPGLPFPEGTDLLQVLWVPSAEIEGCSPAVQLRWRLSSQVEQVLAAPPEPACVEDGDHVPEPCLLHPEPVREFPPSHLLDEEWAARLLKWSEEQSVDYGNDLSVAPGWKAGGWPAAFTFRDAADSDELHCGECGGPVEALLTIGSSEWDGATGSWRPVEEGQDSEDGEKPTGHPYRTTHEPTMVTIGRGYTLQVYYCVGTPSHLPRTIMQ</sequence>
<dbReference type="Proteomes" id="UP000594008">
    <property type="component" value="Chromosome"/>
</dbReference>
<dbReference type="EMBL" id="CP063374">
    <property type="protein sequence ID" value="QOV44874.1"/>
    <property type="molecule type" value="Genomic_DNA"/>
</dbReference>
<keyword evidence="3" id="KW-1185">Reference proteome</keyword>
<name>A0A7M2T9E4_STRCW</name>
<dbReference type="Gene3D" id="2.30.320.10">
    <property type="entry name" value="YwqG-like"/>
    <property type="match status" value="1"/>
</dbReference>
<evidence type="ECO:0008006" key="4">
    <source>
        <dbReference type="Google" id="ProtNLM"/>
    </source>
</evidence>
<evidence type="ECO:0000256" key="1">
    <source>
        <dbReference type="SAM" id="MobiDB-lite"/>
    </source>
</evidence>
<gene>
    <name evidence="2" type="ORF">IPT68_02365</name>
</gene>
<evidence type="ECO:0000313" key="2">
    <source>
        <dbReference type="EMBL" id="QOV44874.1"/>
    </source>
</evidence>
<feature type="region of interest" description="Disordered" evidence="1">
    <location>
        <begin position="283"/>
        <end position="313"/>
    </location>
</feature>
<proteinExistence type="predicted"/>
<dbReference type="RefSeq" id="WP_189701276.1">
    <property type="nucleotide sequence ID" value="NZ_BMTA01000025.1"/>
</dbReference>
<organism evidence="2 3">
    <name type="scientific">Streptomyces chromofuscus</name>
    <dbReference type="NCBI Taxonomy" id="42881"/>
    <lineage>
        <taxon>Bacteria</taxon>
        <taxon>Bacillati</taxon>
        <taxon>Actinomycetota</taxon>
        <taxon>Actinomycetes</taxon>
        <taxon>Kitasatosporales</taxon>
        <taxon>Streptomycetaceae</taxon>
        <taxon>Streptomyces</taxon>
    </lineage>
</organism>
<accession>A0A7M2T9E4</accession>
<protein>
    <recommendedName>
        <fullName evidence="4">LigA protein</fullName>
    </recommendedName>
</protein>
<reference evidence="2 3" key="1">
    <citation type="submission" date="2020-10" db="EMBL/GenBank/DDBJ databases">
        <title>Streptomyces chromofuscus complate genome analysis.</title>
        <authorList>
            <person name="Anwar N."/>
        </authorList>
    </citation>
    <scope>NUCLEOTIDE SEQUENCE [LARGE SCALE GENOMIC DNA]</scope>
    <source>
        <strain evidence="2 3">DSM 40273</strain>
    </source>
</reference>
<evidence type="ECO:0000313" key="3">
    <source>
        <dbReference type="Proteomes" id="UP000594008"/>
    </source>
</evidence>
<dbReference type="AlphaFoldDB" id="A0A7M2T9E4"/>